<comment type="caution">
    <text evidence="1">The sequence shown here is derived from an EMBL/GenBank/DDBJ whole genome shotgun (WGS) entry which is preliminary data.</text>
</comment>
<reference evidence="1 2" key="1">
    <citation type="submission" date="2019-07" db="EMBL/GenBank/DDBJ databases">
        <title>Annotation for the trematode Paragonimus westermani.</title>
        <authorList>
            <person name="Choi Y.-J."/>
        </authorList>
    </citation>
    <scope>NUCLEOTIDE SEQUENCE [LARGE SCALE GENOMIC DNA]</scope>
    <source>
        <strain evidence="1">180907_Pwestermani</strain>
    </source>
</reference>
<keyword evidence="2" id="KW-1185">Reference proteome</keyword>
<gene>
    <name evidence="1" type="ORF">P879_03042</name>
</gene>
<proteinExistence type="predicted"/>
<accession>A0A8T0DXA3</accession>
<protein>
    <submittedName>
        <fullName evidence="1">Uncharacterized protein</fullName>
    </submittedName>
</protein>
<dbReference type="AlphaFoldDB" id="A0A8T0DXA3"/>
<dbReference type="GO" id="GO:0016020">
    <property type="term" value="C:membrane"/>
    <property type="evidence" value="ECO:0007669"/>
    <property type="project" value="InterPro"/>
</dbReference>
<dbReference type="InterPro" id="IPR008952">
    <property type="entry name" value="Tetraspanin_EC2_sf"/>
</dbReference>
<dbReference type="Proteomes" id="UP000699462">
    <property type="component" value="Unassembled WGS sequence"/>
</dbReference>
<dbReference type="Gene3D" id="1.10.1450.10">
    <property type="entry name" value="Tetraspanin"/>
    <property type="match status" value="1"/>
</dbReference>
<dbReference type="SUPFAM" id="SSF48652">
    <property type="entry name" value="Tetraspanin"/>
    <property type="match status" value="1"/>
</dbReference>
<organism evidence="1 2">
    <name type="scientific">Paragonimus westermani</name>
    <dbReference type="NCBI Taxonomy" id="34504"/>
    <lineage>
        <taxon>Eukaryota</taxon>
        <taxon>Metazoa</taxon>
        <taxon>Spiralia</taxon>
        <taxon>Lophotrochozoa</taxon>
        <taxon>Platyhelminthes</taxon>
        <taxon>Trematoda</taxon>
        <taxon>Digenea</taxon>
        <taxon>Plagiorchiida</taxon>
        <taxon>Troglotremata</taxon>
        <taxon>Troglotrematidae</taxon>
        <taxon>Paragonimus</taxon>
    </lineage>
</organism>
<dbReference type="EMBL" id="JTDF01000132">
    <property type="protein sequence ID" value="KAF8572210.1"/>
    <property type="molecule type" value="Genomic_DNA"/>
</dbReference>
<evidence type="ECO:0000313" key="1">
    <source>
        <dbReference type="EMBL" id="KAF8572210.1"/>
    </source>
</evidence>
<sequence>MLLVYECALACSTIVLSSQRKEHLNSSLDFILTEGQNNSEYQKTFRRLQWDLKCCGAFTLSDYSADMPGFCTDVQLTESYLVSKLDVSNNDCVLISCSVITQNHIYLPTEMLKQIETDFS</sequence>
<evidence type="ECO:0000313" key="2">
    <source>
        <dbReference type="Proteomes" id="UP000699462"/>
    </source>
</evidence>
<name>A0A8T0DXA3_9TREM</name>